<dbReference type="EC" id="2.3.2.27" evidence="4"/>
<dbReference type="GO" id="GO:0008270">
    <property type="term" value="F:zinc ion binding"/>
    <property type="evidence" value="ECO:0007669"/>
    <property type="project" value="UniProtKB-KW"/>
</dbReference>
<dbReference type="InterPro" id="IPR046948">
    <property type="entry name" value="ATL20-22-like"/>
</dbReference>
<comment type="subcellular location">
    <subcellularLocation>
        <location evidence="2">Membrane</location>
        <topology evidence="2">Single-pass membrane protein</topology>
    </subcellularLocation>
</comment>
<evidence type="ECO:0000256" key="11">
    <source>
        <dbReference type="ARBA" id="ARBA00022833"/>
    </source>
</evidence>
<evidence type="ECO:0000256" key="8">
    <source>
        <dbReference type="ARBA" id="ARBA00022729"/>
    </source>
</evidence>
<evidence type="ECO:0000313" key="17">
    <source>
        <dbReference type="Proteomes" id="UP000326939"/>
    </source>
</evidence>
<comment type="pathway">
    <text evidence="3">Protein modification; protein ubiquitination.</text>
</comment>
<dbReference type="Proteomes" id="UP000326939">
    <property type="component" value="Chromosome 7"/>
</dbReference>
<keyword evidence="6" id="KW-0812">Transmembrane</keyword>
<evidence type="ECO:0000256" key="6">
    <source>
        <dbReference type="ARBA" id="ARBA00022692"/>
    </source>
</evidence>
<feature type="domain" description="Wall-associated receptor kinase galacturonan-binding" evidence="15">
    <location>
        <begin position="12"/>
        <end position="78"/>
    </location>
</feature>
<accession>A0A5N5M000</accession>
<dbReference type="PANTHER" id="PTHR46279">
    <property type="entry name" value="RING/U-BOX SUPERFAMILY PROTEIN"/>
    <property type="match status" value="1"/>
</dbReference>
<keyword evidence="7" id="KW-0479">Metal-binding</keyword>
<name>A0A5N5M000_9ROSI</name>
<evidence type="ECO:0000259" key="15">
    <source>
        <dbReference type="Pfam" id="PF13947"/>
    </source>
</evidence>
<evidence type="ECO:0000256" key="4">
    <source>
        <dbReference type="ARBA" id="ARBA00012483"/>
    </source>
</evidence>
<keyword evidence="11" id="KW-0862">Zinc</keyword>
<evidence type="ECO:0000256" key="9">
    <source>
        <dbReference type="ARBA" id="ARBA00022771"/>
    </source>
</evidence>
<dbReference type="PANTHER" id="PTHR46279:SF9">
    <property type="entry name" value="OS01G0116300 PROTEIN"/>
    <property type="match status" value="1"/>
</dbReference>
<evidence type="ECO:0000256" key="14">
    <source>
        <dbReference type="ARBA" id="ARBA00024209"/>
    </source>
</evidence>
<evidence type="ECO:0000256" key="12">
    <source>
        <dbReference type="ARBA" id="ARBA00022989"/>
    </source>
</evidence>
<keyword evidence="13" id="KW-0472">Membrane</keyword>
<dbReference type="Pfam" id="PF13947">
    <property type="entry name" value="GUB_WAK_bind"/>
    <property type="match status" value="1"/>
</dbReference>
<evidence type="ECO:0000256" key="1">
    <source>
        <dbReference type="ARBA" id="ARBA00000900"/>
    </source>
</evidence>
<comment type="similarity">
    <text evidence="14">Belongs to the RING-type zinc finger family. ATL subfamily.</text>
</comment>
<reference evidence="17" key="1">
    <citation type="journal article" date="2019" name="Gigascience">
        <title>De novo genome assembly of the endangered Acer yangbiense, a plant species with extremely small populations endemic to Yunnan Province, China.</title>
        <authorList>
            <person name="Yang J."/>
            <person name="Wariss H.M."/>
            <person name="Tao L."/>
            <person name="Zhang R."/>
            <person name="Yun Q."/>
            <person name="Hollingsworth P."/>
            <person name="Dao Z."/>
            <person name="Luo G."/>
            <person name="Guo H."/>
            <person name="Ma Y."/>
            <person name="Sun W."/>
        </authorList>
    </citation>
    <scope>NUCLEOTIDE SEQUENCE [LARGE SCALE GENOMIC DNA]</scope>
    <source>
        <strain evidence="17">cv. br00</strain>
    </source>
</reference>
<dbReference type="GO" id="GO:0016020">
    <property type="term" value="C:membrane"/>
    <property type="evidence" value="ECO:0007669"/>
    <property type="project" value="UniProtKB-SubCell"/>
</dbReference>
<keyword evidence="17" id="KW-1185">Reference proteome</keyword>
<evidence type="ECO:0000256" key="7">
    <source>
        <dbReference type="ARBA" id="ARBA00022723"/>
    </source>
</evidence>
<sequence>MFIAELGASLNCTTSCGNRGVDIRFPFWIKDRQPDQCGYPGFAISCNERGDIVLELPPAGKLHIEKIDYKNHVIHASDPQRCLLRQHSNFNSSVFNLQFEMSKVNFTIFNCSLNNTRPPNWMAPCLSTVHYDVLAVDSELSIEGKESLLSCTKIAAYGGLPTVGLPNTCDKRQVIVKKTCLSSRAGRATCALDPSTLFEVFLRAGFLILTEGYCRLLLYE</sequence>
<dbReference type="EMBL" id="VDCV01000007">
    <property type="protein sequence ID" value="KAB5548409.1"/>
    <property type="molecule type" value="Genomic_DNA"/>
</dbReference>
<evidence type="ECO:0000256" key="5">
    <source>
        <dbReference type="ARBA" id="ARBA00022679"/>
    </source>
</evidence>
<dbReference type="AlphaFoldDB" id="A0A5N5M000"/>
<keyword evidence="10" id="KW-0833">Ubl conjugation pathway</keyword>
<keyword evidence="5" id="KW-0808">Transferase</keyword>
<dbReference type="GO" id="GO:0030247">
    <property type="term" value="F:polysaccharide binding"/>
    <property type="evidence" value="ECO:0007669"/>
    <property type="project" value="InterPro"/>
</dbReference>
<dbReference type="GO" id="GO:0061630">
    <property type="term" value="F:ubiquitin protein ligase activity"/>
    <property type="evidence" value="ECO:0007669"/>
    <property type="project" value="UniProtKB-EC"/>
</dbReference>
<evidence type="ECO:0000256" key="10">
    <source>
        <dbReference type="ARBA" id="ARBA00022786"/>
    </source>
</evidence>
<comment type="caution">
    <text evidence="16">The sequence shown here is derived from an EMBL/GenBank/DDBJ whole genome shotgun (WGS) entry which is preliminary data.</text>
</comment>
<keyword evidence="9" id="KW-0863">Zinc-finger</keyword>
<evidence type="ECO:0000256" key="13">
    <source>
        <dbReference type="ARBA" id="ARBA00023136"/>
    </source>
</evidence>
<protein>
    <recommendedName>
        <fullName evidence="4">RING-type E3 ubiquitin transferase</fullName>
        <ecNumber evidence="4">2.3.2.27</ecNumber>
    </recommendedName>
</protein>
<gene>
    <name evidence="16" type="ORF">DKX38_011815</name>
</gene>
<dbReference type="InterPro" id="IPR025287">
    <property type="entry name" value="WAK_GUB"/>
</dbReference>
<evidence type="ECO:0000256" key="3">
    <source>
        <dbReference type="ARBA" id="ARBA00004906"/>
    </source>
</evidence>
<evidence type="ECO:0000256" key="2">
    <source>
        <dbReference type="ARBA" id="ARBA00004167"/>
    </source>
</evidence>
<organism evidence="16 17">
    <name type="scientific">Salix brachista</name>
    <dbReference type="NCBI Taxonomy" id="2182728"/>
    <lineage>
        <taxon>Eukaryota</taxon>
        <taxon>Viridiplantae</taxon>
        <taxon>Streptophyta</taxon>
        <taxon>Embryophyta</taxon>
        <taxon>Tracheophyta</taxon>
        <taxon>Spermatophyta</taxon>
        <taxon>Magnoliopsida</taxon>
        <taxon>eudicotyledons</taxon>
        <taxon>Gunneridae</taxon>
        <taxon>Pentapetalae</taxon>
        <taxon>rosids</taxon>
        <taxon>fabids</taxon>
        <taxon>Malpighiales</taxon>
        <taxon>Salicaceae</taxon>
        <taxon>Saliceae</taxon>
        <taxon>Salix</taxon>
    </lineage>
</organism>
<keyword evidence="8" id="KW-0732">Signal</keyword>
<keyword evidence="12" id="KW-1133">Transmembrane helix</keyword>
<proteinExistence type="inferred from homology"/>
<comment type="catalytic activity">
    <reaction evidence="1">
        <text>S-ubiquitinyl-[E2 ubiquitin-conjugating enzyme]-L-cysteine + [acceptor protein]-L-lysine = [E2 ubiquitin-conjugating enzyme]-L-cysteine + N(6)-ubiquitinyl-[acceptor protein]-L-lysine.</text>
        <dbReference type="EC" id="2.3.2.27"/>
    </reaction>
</comment>
<evidence type="ECO:0000313" key="16">
    <source>
        <dbReference type="EMBL" id="KAB5548409.1"/>
    </source>
</evidence>